<dbReference type="Pfam" id="PF00168">
    <property type="entry name" value="C2"/>
    <property type="match status" value="1"/>
</dbReference>
<sequence length="658" mass="73260">MIVRYLLGWQSQSQSQSQSRSQLEPDLLLLGPWHCNRIPRLFTWGTDAMTANTEETGHVNGAGDDGDRGRAEKGENVRQVPDDQPLPEDANHTRADADNVELGNGPVPRRSTVMSKIKDRKDKLIQKASPPGGFDPTPLPDAPPGYTIRFIFHRATNLPTADFGTGASDPFLKATLSTSLPKRHKEDPDLVFRTRTIRRSLTPEWEEEWVVANIPSSGFKLKCRLYDEDWPDHDDRLGNVTILADRVGEDWAGIPPPGKEFKVKKRVGSKRAYLLKASVLGKSDPPHGQMYTVAPTYFFKHFSPMIGRMMGIKVNKDVNHDTTGHEGEGAPTPQEEKRMQKYDFQANEIQLTGPIPPKLYHRYVEFRPIIGVLFRRSGIRGRILSKALHHQHDRIYNFDKGTEWGAVEPCSEEASLQFLKMAHFDEGSRTFTYVITLDGLMRFTETGKEFGIDLLSKHTMHSDGAVYIACSGEFLVRRLETPTASGDAEPGQPTHPDDAIEGGPPRTPPPAKPQYYQLVIDNDSGTYRPDKSVLPDLRDYLQRNFPGLGVVALACDDPEDQKIKDAQRKSKRTEGHTINMVLNRSPSASSFSSDDVSDLEDVERAGDVGRRSKKERAWELVEEPRRLKALAAQAARRRSSGVASGTANGGPSKSGPGS</sequence>
<dbReference type="OMA" id="SRYNFQA"/>
<dbReference type="KEGG" id="ela:UCREL1_7130"/>
<feature type="region of interest" description="Disordered" evidence="1">
    <location>
        <begin position="54"/>
        <end position="110"/>
    </location>
</feature>
<proteinExistence type="predicted"/>
<evidence type="ECO:0000256" key="1">
    <source>
        <dbReference type="SAM" id="MobiDB-lite"/>
    </source>
</evidence>
<dbReference type="STRING" id="1287681.M7SN72"/>
<dbReference type="PROSITE" id="PS50004">
    <property type="entry name" value="C2"/>
    <property type="match status" value="1"/>
</dbReference>
<dbReference type="PANTHER" id="PTHR47800">
    <property type="entry name" value="C2 DOMAIN-CONTAINING PROTEIN"/>
    <property type="match status" value="1"/>
</dbReference>
<dbReference type="InterPro" id="IPR000008">
    <property type="entry name" value="C2_dom"/>
</dbReference>
<feature type="domain" description="C2" evidence="2">
    <location>
        <begin position="130"/>
        <end position="258"/>
    </location>
</feature>
<evidence type="ECO:0000259" key="2">
    <source>
        <dbReference type="PROSITE" id="PS50004"/>
    </source>
</evidence>
<organism evidence="3 4">
    <name type="scientific">Eutypa lata (strain UCR-EL1)</name>
    <name type="common">Grapevine dieback disease fungus</name>
    <name type="synonym">Eutypa armeniacae</name>
    <dbReference type="NCBI Taxonomy" id="1287681"/>
    <lineage>
        <taxon>Eukaryota</taxon>
        <taxon>Fungi</taxon>
        <taxon>Dikarya</taxon>
        <taxon>Ascomycota</taxon>
        <taxon>Pezizomycotina</taxon>
        <taxon>Sordariomycetes</taxon>
        <taxon>Xylariomycetidae</taxon>
        <taxon>Xylariales</taxon>
        <taxon>Diatrypaceae</taxon>
        <taxon>Eutypa</taxon>
    </lineage>
</organism>
<feature type="compositionally biased region" description="Basic and acidic residues" evidence="1">
    <location>
        <begin position="65"/>
        <end position="76"/>
    </location>
</feature>
<feature type="region of interest" description="Disordered" evidence="1">
    <location>
        <begin position="583"/>
        <end position="658"/>
    </location>
</feature>
<keyword evidence="4" id="KW-1185">Reference proteome</keyword>
<feature type="compositionally biased region" description="Low complexity" evidence="1">
    <location>
        <begin position="585"/>
        <end position="594"/>
    </location>
</feature>
<reference evidence="4" key="1">
    <citation type="journal article" date="2013" name="Genome Announc.">
        <title>Draft genome sequence of the grapevine dieback fungus Eutypa lata UCR-EL1.</title>
        <authorList>
            <person name="Blanco-Ulate B."/>
            <person name="Rolshausen P.E."/>
            <person name="Cantu D."/>
        </authorList>
    </citation>
    <scope>NUCLEOTIDE SEQUENCE [LARGE SCALE GENOMIC DNA]</scope>
    <source>
        <strain evidence="4">UCR-EL1</strain>
    </source>
</reference>
<evidence type="ECO:0000313" key="3">
    <source>
        <dbReference type="EMBL" id="EMR65893.1"/>
    </source>
</evidence>
<protein>
    <submittedName>
        <fullName evidence="3">Putative c2 domain-containing protein</fullName>
    </submittedName>
</protein>
<dbReference type="OrthoDB" id="73919at2759"/>
<dbReference type="PANTHER" id="PTHR47800:SF5">
    <property type="entry name" value="FER-1-LIKE PROTEIN 6"/>
    <property type="match status" value="1"/>
</dbReference>
<dbReference type="HOGENOM" id="CLU_022666_2_0_1"/>
<dbReference type="EMBL" id="KB706768">
    <property type="protein sequence ID" value="EMR65893.1"/>
    <property type="molecule type" value="Genomic_DNA"/>
</dbReference>
<dbReference type="SUPFAM" id="SSF49562">
    <property type="entry name" value="C2 domain (Calcium/lipid-binding domain, CaLB)"/>
    <property type="match status" value="1"/>
</dbReference>
<accession>M7SN72</accession>
<dbReference type="InterPro" id="IPR035892">
    <property type="entry name" value="C2_domain_sf"/>
</dbReference>
<evidence type="ECO:0000313" key="4">
    <source>
        <dbReference type="Proteomes" id="UP000012174"/>
    </source>
</evidence>
<dbReference type="AlphaFoldDB" id="M7SN72"/>
<dbReference type="SMART" id="SM00239">
    <property type="entry name" value="C2"/>
    <property type="match status" value="1"/>
</dbReference>
<dbReference type="Gene3D" id="2.60.40.150">
    <property type="entry name" value="C2 domain"/>
    <property type="match status" value="1"/>
</dbReference>
<feature type="region of interest" description="Disordered" evidence="1">
    <location>
        <begin position="482"/>
        <end position="512"/>
    </location>
</feature>
<feature type="compositionally biased region" description="Basic and acidic residues" evidence="1">
    <location>
        <begin position="602"/>
        <end position="626"/>
    </location>
</feature>
<dbReference type="Proteomes" id="UP000012174">
    <property type="component" value="Unassembled WGS sequence"/>
</dbReference>
<name>M7SN72_EUTLA</name>
<dbReference type="GO" id="GO:0010628">
    <property type="term" value="P:positive regulation of gene expression"/>
    <property type="evidence" value="ECO:0007669"/>
    <property type="project" value="TreeGrafter"/>
</dbReference>
<feature type="compositionally biased region" description="Polar residues" evidence="1">
    <location>
        <begin position="641"/>
        <end position="651"/>
    </location>
</feature>
<gene>
    <name evidence="3" type="ORF">UCREL1_7130</name>
</gene>
<dbReference type="eggNOG" id="ENOG502S2KW">
    <property type="taxonomic scope" value="Eukaryota"/>
</dbReference>